<dbReference type="Proteomes" id="UP000199671">
    <property type="component" value="Unassembled WGS sequence"/>
</dbReference>
<dbReference type="CDD" id="cd06267">
    <property type="entry name" value="PBP1_LacI_sugar_binding-like"/>
    <property type="match status" value="1"/>
</dbReference>
<reference evidence="5 6" key="1">
    <citation type="submission" date="2016-10" db="EMBL/GenBank/DDBJ databases">
        <authorList>
            <person name="de Groot N.N."/>
        </authorList>
    </citation>
    <scope>NUCLEOTIDE SEQUENCE [LARGE SCALE GENOMIC DNA]</scope>
    <source>
        <strain evidence="5 6">KPR-7B</strain>
    </source>
</reference>
<dbReference type="GO" id="GO:0000976">
    <property type="term" value="F:transcription cis-regulatory region binding"/>
    <property type="evidence" value="ECO:0007669"/>
    <property type="project" value="TreeGrafter"/>
</dbReference>
<name>A0A1G9T0Y9_9ACTO</name>
<organism evidence="5 6">
    <name type="scientific">Actinomyces ruminicola</name>
    <dbReference type="NCBI Taxonomy" id="332524"/>
    <lineage>
        <taxon>Bacteria</taxon>
        <taxon>Bacillati</taxon>
        <taxon>Actinomycetota</taxon>
        <taxon>Actinomycetes</taxon>
        <taxon>Actinomycetales</taxon>
        <taxon>Actinomycetaceae</taxon>
        <taxon>Actinomyces</taxon>
    </lineage>
</organism>
<dbReference type="GO" id="GO:0003700">
    <property type="term" value="F:DNA-binding transcription factor activity"/>
    <property type="evidence" value="ECO:0007669"/>
    <property type="project" value="TreeGrafter"/>
</dbReference>
<keyword evidence="1" id="KW-0805">Transcription regulation</keyword>
<gene>
    <name evidence="5" type="ORF">SAMN04487766_102170</name>
</gene>
<dbReference type="Gene3D" id="3.40.50.2300">
    <property type="match status" value="2"/>
</dbReference>
<feature type="domain" description="HTH lacI-type" evidence="4">
    <location>
        <begin position="12"/>
        <end position="66"/>
    </location>
</feature>
<keyword evidence="2" id="KW-0238">DNA-binding</keyword>
<dbReference type="SUPFAM" id="SSF47413">
    <property type="entry name" value="lambda repressor-like DNA-binding domains"/>
    <property type="match status" value="1"/>
</dbReference>
<dbReference type="InterPro" id="IPR028082">
    <property type="entry name" value="Peripla_BP_I"/>
</dbReference>
<evidence type="ECO:0000259" key="4">
    <source>
        <dbReference type="PROSITE" id="PS50932"/>
    </source>
</evidence>
<evidence type="ECO:0000256" key="1">
    <source>
        <dbReference type="ARBA" id="ARBA00023015"/>
    </source>
</evidence>
<evidence type="ECO:0000256" key="3">
    <source>
        <dbReference type="ARBA" id="ARBA00023163"/>
    </source>
</evidence>
<proteinExistence type="predicted"/>
<dbReference type="AlphaFoldDB" id="A0A1G9T0Y9"/>
<dbReference type="SMART" id="SM00354">
    <property type="entry name" value="HTH_LACI"/>
    <property type="match status" value="1"/>
</dbReference>
<dbReference type="SUPFAM" id="SSF53822">
    <property type="entry name" value="Periplasmic binding protein-like I"/>
    <property type="match status" value="1"/>
</dbReference>
<dbReference type="Pfam" id="PF13377">
    <property type="entry name" value="Peripla_BP_3"/>
    <property type="match status" value="1"/>
</dbReference>
<evidence type="ECO:0000313" key="5">
    <source>
        <dbReference type="EMBL" id="SDM41312.1"/>
    </source>
</evidence>
<dbReference type="InterPro" id="IPR010982">
    <property type="entry name" value="Lambda_DNA-bd_dom_sf"/>
</dbReference>
<dbReference type="RefSeq" id="WP_256328985.1">
    <property type="nucleotide sequence ID" value="NZ_FNHU01000002.1"/>
</dbReference>
<dbReference type="Gene3D" id="1.10.260.40">
    <property type="entry name" value="lambda repressor-like DNA-binding domains"/>
    <property type="match status" value="1"/>
</dbReference>
<dbReference type="PANTHER" id="PTHR30146:SF109">
    <property type="entry name" value="HTH-TYPE TRANSCRIPTIONAL REGULATOR GALS"/>
    <property type="match status" value="1"/>
</dbReference>
<keyword evidence="3" id="KW-0804">Transcription</keyword>
<accession>A0A1G9T0Y9</accession>
<evidence type="ECO:0000313" key="6">
    <source>
        <dbReference type="Proteomes" id="UP000199671"/>
    </source>
</evidence>
<dbReference type="EMBL" id="FNHU01000002">
    <property type="protein sequence ID" value="SDM41312.1"/>
    <property type="molecule type" value="Genomic_DNA"/>
</dbReference>
<dbReference type="CDD" id="cd01392">
    <property type="entry name" value="HTH_LacI"/>
    <property type="match status" value="1"/>
</dbReference>
<evidence type="ECO:0000256" key="2">
    <source>
        <dbReference type="ARBA" id="ARBA00023125"/>
    </source>
</evidence>
<sequence>MFPTPRPAQTHATQQDVAAAAGVSRGLVSLALKGEGRMSDQTRQRILDTAARLDYHPNAAAAELAARHSRRLAVVLPYLDNPFFDLLLRALRRRAKQAGYTLVALVSDLADDLESSTIDDVLSLRPAGLILPGTSMSAGELRELGKRVRLCVIDRTLPESAGIATVRLDEADAAHLTVEHLVSQGYTRLAFLSPAARLREAILGERLEECRTAAASAGIDFIEVDADAGIRSGITRAMDTGRGPLGLIAYNDLLAIDAVAAGLSLGLSIPQQLGISSYDNTSLAERAELGITSIDQHPDLLAAGALEALLTSDSDSVFHRVVPAQLVERASTARR</sequence>
<dbReference type="InterPro" id="IPR000843">
    <property type="entry name" value="HTH_LacI"/>
</dbReference>
<protein>
    <submittedName>
        <fullName evidence="5">Transcriptional regulator, LacI family</fullName>
    </submittedName>
</protein>
<dbReference type="PANTHER" id="PTHR30146">
    <property type="entry name" value="LACI-RELATED TRANSCRIPTIONAL REPRESSOR"/>
    <property type="match status" value="1"/>
</dbReference>
<dbReference type="Pfam" id="PF00356">
    <property type="entry name" value="LacI"/>
    <property type="match status" value="1"/>
</dbReference>
<dbReference type="PROSITE" id="PS50932">
    <property type="entry name" value="HTH_LACI_2"/>
    <property type="match status" value="1"/>
</dbReference>
<dbReference type="InterPro" id="IPR046335">
    <property type="entry name" value="LacI/GalR-like_sensor"/>
</dbReference>